<dbReference type="Pfam" id="PF04773">
    <property type="entry name" value="FecR"/>
    <property type="match status" value="1"/>
</dbReference>
<keyword evidence="1" id="KW-1133">Transmembrane helix</keyword>
<dbReference type="GO" id="GO:0016989">
    <property type="term" value="F:sigma factor antagonist activity"/>
    <property type="evidence" value="ECO:0007669"/>
    <property type="project" value="TreeGrafter"/>
</dbReference>
<protein>
    <submittedName>
        <fullName evidence="4">FecR family protein</fullName>
    </submittedName>
</protein>
<dbReference type="PANTHER" id="PTHR30273">
    <property type="entry name" value="PERIPLASMIC SIGNAL SENSOR AND SIGMA FACTOR ACTIVATOR FECR-RELATED"/>
    <property type="match status" value="1"/>
</dbReference>
<evidence type="ECO:0000256" key="1">
    <source>
        <dbReference type="SAM" id="Phobius"/>
    </source>
</evidence>
<dbReference type="EMBL" id="QRZA01000024">
    <property type="protein sequence ID" value="RGV32086.1"/>
    <property type="molecule type" value="Genomic_DNA"/>
</dbReference>
<reference evidence="4 5" key="1">
    <citation type="submission" date="2018-08" db="EMBL/GenBank/DDBJ databases">
        <title>A genome reference for cultivated species of the human gut microbiota.</title>
        <authorList>
            <person name="Zou Y."/>
            <person name="Xue W."/>
            <person name="Luo G."/>
        </authorList>
    </citation>
    <scope>NUCLEOTIDE SEQUENCE [LARGE SCALE GENOMIC DNA]</scope>
    <source>
        <strain evidence="4 5">AF14-49</strain>
    </source>
</reference>
<feature type="domain" description="FecR protein" evidence="2">
    <location>
        <begin position="189"/>
        <end position="273"/>
    </location>
</feature>
<feature type="transmembrane region" description="Helical" evidence="1">
    <location>
        <begin position="88"/>
        <end position="109"/>
    </location>
</feature>
<dbReference type="RefSeq" id="WP_118261124.1">
    <property type="nucleotide sequence ID" value="NZ_CALBWO010000005.1"/>
</dbReference>
<dbReference type="AlphaFoldDB" id="A0A412WX69"/>
<dbReference type="FunFam" id="2.60.120.1440:FF:000001">
    <property type="entry name" value="Putative anti-sigma factor"/>
    <property type="match status" value="1"/>
</dbReference>
<proteinExistence type="predicted"/>
<feature type="domain" description="Protein FecR C-terminal" evidence="3">
    <location>
        <begin position="326"/>
        <end position="394"/>
    </location>
</feature>
<dbReference type="InterPro" id="IPR012373">
    <property type="entry name" value="Ferrdict_sens_TM"/>
</dbReference>
<dbReference type="Pfam" id="PF16344">
    <property type="entry name" value="FecR_C"/>
    <property type="match status" value="1"/>
</dbReference>
<dbReference type="PANTHER" id="PTHR30273:SF2">
    <property type="entry name" value="PROTEIN FECR"/>
    <property type="match status" value="1"/>
</dbReference>
<name>A0A412WX69_9BACT</name>
<comment type="caution">
    <text evidence="4">The sequence shown here is derived from an EMBL/GenBank/DDBJ whole genome shotgun (WGS) entry which is preliminary data.</text>
</comment>
<accession>A0A412WX69</accession>
<dbReference type="Proteomes" id="UP000283589">
    <property type="component" value="Unassembled WGS sequence"/>
</dbReference>
<evidence type="ECO:0000313" key="5">
    <source>
        <dbReference type="Proteomes" id="UP000283589"/>
    </source>
</evidence>
<gene>
    <name evidence="4" type="ORF">DWW18_15270</name>
</gene>
<evidence type="ECO:0000259" key="2">
    <source>
        <dbReference type="Pfam" id="PF04773"/>
    </source>
</evidence>
<keyword evidence="1" id="KW-0812">Transmembrane</keyword>
<dbReference type="Gene3D" id="3.55.50.30">
    <property type="match status" value="1"/>
</dbReference>
<dbReference type="STRING" id="1121130.GCA_000519105_02752"/>
<evidence type="ECO:0000259" key="3">
    <source>
        <dbReference type="Pfam" id="PF16344"/>
    </source>
</evidence>
<organism evidence="4 5">
    <name type="scientific">Butyricimonas virosa</name>
    <dbReference type="NCBI Taxonomy" id="544645"/>
    <lineage>
        <taxon>Bacteria</taxon>
        <taxon>Pseudomonadati</taxon>
        <taxon>Bacteroidota</taxon>
        <taxon>Bacteroidia</taxon>
        <taxon>Bacteroidales</taxon>
        <taxon>Odoribacteraceae</taxon>
        <taxon>Butyricimonas</taxon>
    </lineage>
</organism>
<dbReference type="InterPro" id="IPR032508">
    <property type="entry name" value="FecR_C"/>
</dbReference>
<evidence type="ECO:0000313" key="4">
    <source>
        <dbReference type="EMBL" id="RGV32086.1"/>
    </source>
</evidence>
<sequence length="395" mass="44996">MNRADETFQVSEIISRYVLGSMTESEKEELDGWLDRSPRNKLLFEELVRQEVASGKILAYGRVEWEGALKELLEQKKKLRLAGRKRRIIRLGSCAAVLLFACMGIWFYYIQAGNALIGEGEVHKEIPKLLAGKPQATLQLASGKTVFLTSDSSRRLEPEYGVEIRQDSGVIKYQVAEVQGGKEEQYNMITVPRGGEFTLILSDGTQVWLNAETSLRYPVEFVGNERKVYLEGEAFFDVTHDKQKQFVVETEKAKVQVYGTAFNVYAYPNEYEVAATLVRGAIDLKERGSGNRIQLEPGEQGCLAGGKLTKREVDVDMYIAWITGRMVFKSICLGDMLKHLARWYDVNIVFTEERLKEVSFTGEVKKYDDFTEVLDVIESTQVVRFRIEDRTIIVY</sequence>
<dbReference type="InterPro" id="IPR006860">
    <property type="entry name" value="FecR"/>
</dbReference>
<keyword evidence="1" id="KW-0472">Membrane</keyword>
<dbReference type="Gene3D" id="2.60.120.1440">
    <property type="match status" value="1"/>
</dbReference>